<organism evidence="1 2">
    <name type="scientific">Symbiodinium necroappetens</name>
    <dbReference type="NCBI Taxonomy" id="1628268"/>
    <lineage>
        <taxon>Eukaryota</taxon>
        <taxon>Sar</taxon>
        <taxon>Alveolata</taxon>
        <taxon>Dinophyceae</taxon>
        <taxon>Suessiales</taxon>
        <taxon>Symbiodiniaceae</taxon>
        <taxon>Symbiodinium</taxon>
    </lineage>
</organism>
<accession>A0A813BVZ0</accession>
<dbReference type="AlphaFoldDB" id="A0A813BVZ0"/>
<comment type="caution">
    <text evidence="1">The sequence shown here is derived from an EMBL/GenBank/DDBJ whole genome shotgun (WGS) entry which is preliminary data.</text>
</comment>
<keyword evidence="2" id="KW-1185">Reference proteome</keyword>
<evidence type="ECO:0000313" key="2">
    <source>
        <dbReference type="Proteomes" id="UP000601435"/>
    </source>
</evidence>
<gene>
    <name evidence="1" type="primary">ANKHD1</name>
    <name evidence="1" type="ORF">SNEC2469_LOCUS32187</name>
</gene>
<proteinExistence type="predicted"/>
<reference evidence="1" key="1">
    <citation type="submission" date="2021-02" db="EMBL/GenBank/DDBJ databases">
        <authorList>
            <person name="Dougan E. K."/>
            <person name="Rhodes N."/>
            <person name="Thang M."/>
            <person name="Chan C."/>
        </authorList>
    </citation>
    <scope>NUCLEOTIDE SEQUENCE</scope>
</reference>
<dbReference type="Proteomes" id="UP000601435">
    <property type="component" value="Unassembled WGS sequence"/>
</dbReference>
<dbReference type="OrthoDB" id="539213at2759"/>
<dbReference type="SUPFAM" id="SSF48403">
    <property type="entry name" value="Ankyrin repeat"/>
    <property type="match status" value="1"/>
</dbReference>
<name>A0A813BVZ0_9DINO</name>
<evidence type="ECO:0000313" key="1">
    <source>
        <dbReference type="EMBL" id="CAE7928172.1"/>
    </source>
</evidence>
<dbReference type="InterPro" id="IPR036770">
    <property type="entry name" value="Ankyrin_rpt-contain_sf"/>
</dbReference>
<protein>
    <submittedName>
        <fullName evidence="1">ANKHD1 protein</fullName>
    </submittedName>
</protein>
<dbReference type="Gene3D" id="1.25.40.20">
    <property type="entry name" value="Ankyrin repeat-containing domain"/>
    <property type="match status" value="1"/>
</dbReference>
<sequence length="207" mass="22242">MGSSVACLGRLIDARADLNEQYEPSAADPLGLVMKLKGLQYQISKVPTILSTVGYHHYGSTPLMVGIMCGNFETAVALIMKKARLDLKNVRNKTALDLAHELQAPDYLVNALREPASLETRLPVGQPMQPNDSQESLQEHYLCSCLLDAGSGDSAGELPLFPSFSADISRVLFPSGVASLLFDSRVLQPENIPVDSGDRVSLSIATG</sequence>
<dbReference type="EMBL" id="CAJNJA010080610">
    <property type="protein sequence ID" value="CAE7928172.1"/>
    <property type="molecule type" value="Genomic_DNA"/>
</dbReference>